<protein>
    <submittedName>
        <fullName evidence="2">Peptidase S41</fullName>
    </submittedName>
</protein>
<dbReference type="EMBL" id="VOSC01000025">
    <property type="protein sequence ID" value="TXE10071.1"/>
    <property type="molecule type" value="Genomic_DNA"/>
</dbReference>
<dbReference type="InterPro" id="IPR029045">
    <property type="entry name" value="ClpP/crotonase-like_dom_sf"/>
</dbReference>
<dbReference type="AlphaFoldDB" id="A0A5C7AP01"/>
<dbReference type="Pfam" id="PF18294">
    <property type="entry name" value="Pept_S41_N"/>
    <property type="match status" value="1"/>
</dbReference>
<dbReference type="GO" id="GO:0004175">
    <property type="term" value="F:endopeptidase activity"/>
    <property type="evidence" value="ECO:0007669"/>
    <property type="project" value="TreeGrafter"/>
</dbReference>
<evidence type="ECO:0000259" key="1">
    <source>
        <dbReference type="SMART" id="SM00245"/>
    </source>
</evidence>
<evidence type="ECO:0000313" key="3">
    <source>
        <dbReference type="Proteomes" id="UP000321790"/>
    </source>
</evidence>
<keyword evidence="3" id="KW-1185">Reference proteome</keyword>
<dbReference type="SUPFAM" id="SSF50156">
    <property type="entry name" value="PDZ domain-like"/>
    <property type="match status" value="1"/>
</dbReference>
<organism evidence="2 3">
    <name type="scientific">Seonamhaeicola algicola</name>
    <dbReference type="NCBI Taxonomy" id="1719036"/>
    <lineage>
        <taxon>Bacteria</taxon>
        <taxon>Pseudomonadati</taxon>
        <taxon>Bacteroidota</taxon>
        <taxon>Flavobacteriia</taxon>
        <taxon>Flavobacteriales</taxon>
        <taxon>Flavobacteriaceae</taxon>
    </lineage>
</organism>
<dbReference type="RefSeq" id="WP_147135981.1">
    <property type="nucleotide sequence ID" value="NZ_VOSC01000025.1"/>
</dbReference>
<dbReference type="SUPFAM" id="SSF52096">
    <property type="entry name" value="ClpP/crotonase"/>
    <property type="match status" value="1"/>
</dbReference>
<dbReference type="OrthoDB" id="7168509at2"/>
<accession>A0A5C7AP01</accession>
<dbReference type="Gene3D" id="2.30.42.10">
    <property type="match status" value="1"/>
</dbReference>
<dbReference type="InterPro" id="IPR041613">
    <property type="entry name" value="Pept_S41_N"/>
</dbReference>
<dbReference type="SMART" id="SM00245">
    <property type="entry name" value="TSPc"/>
    <property type="match status" value="1"/>
</dbReference>
<comment type="caution">
    <text evidence="2">The sequence shown here is derived from an EMBL/GenBank/DDBJ whole genome shotgun (WGS) entry which is preliminary data.</text>
</comment>
<sequence length="510" mass="57244">MKNIHYKVYYFIIFLSFSLLFVNCSKNDDDNNNQEIPETPETPEPITLNNQVHDFVWSGLNEIYLWQQDVPNLASSKKNNQDDYFTFLNSYNAPEDLFDDMLYQPGIVDKFSFLVNDYIALENSFQGISLSNGLDFRLVRFSGSDNIFGYVRYVANNSDASSKNIKRGDLFLEVNNQQLTINNYRNLLFGDNNTYTLNLAEISNNSVTLTGETVELTKSEFTENPILINKVLEINGSKIGYLMYNSFIANFDNQLNDAITSLKNQGITDLVLDLRYNPGGRVSSAIILSSMITGQFHQQVFSKEIWNNKYQAYFEANTPESLVNRFTNTLLDNTPITSLNLNKVYILTTEASASASELVINGLSPYIDVVQIGTATTGKYTASVTLYDSEDFSKDNVNPNHTYALQPLVLKSANADGITDYNNGLQPDYTITYTTSNGEAQGEDIANLGVLGNENEPFLAKAIELITGTTTKLTKKSKDQLLMPIKHVKNSKDFAPLGNEMYIDGLNLIK</sequence>
<dbReference type="GO" id="GO:0006508">
    <property type="term" value="P:proteolysis"/>
    <property type="evidence" value="ECO:0007669"/>
    <property type="project" value="InterPro"/>
</dbReference>
<gene>
    <name evidence="2" type="ORF">FUA26_11385</name>
</gene>
<dbReference type="CDD" id="cd07561">
    <property type="entry name" value="Peptidase_S41_CPP_like"/>
    <property type="match status" value="1"/>
</dbReference>
<reference evidence="3" key="1">
    <citation type="submission" date="2019-08" db="EMBL/GenBank/DDBJ databases">
        <title>Seonamhaeicola sediminis sp. nov., isolated from marine sediment.</title>
        <authorList>
            <person name="Cao W.R."/>
        </authorList>
    </citation>
    <scope>NUCLEOTIDE SEQUENCE [LARGE SCALE GENOMIC DNA]</scope>
    <source>
        <strain evidence="3">Gy8</strain>
    </source>
</reference>
<feature type="domain" description="Tail specific protease" evidence="1">
    <location>
        <begin position="212"/>
        <end position="432"/>
    </location>
</feature>
<dbReference type="GO" id="GO:0008236">
    <property type="term" value="F:serine-type peptidase activity"/>
    <property type="evidence" value="ECO:0007669"/>
    <property type="project" value="InterPro"/>
</dbReference>
<dbReference type="PANTHER" id="PTHR32060:SF22">
    <property type="entry name" value="CARBOXYL-TERMINAL-PROCESSING PEPTIDASE 3, CHLOROPLASTIC"/>
    <property type="match status" value="1"/>
</dbReference>
<dbReference type="InterPro" id="IPR036034">
    <property type="entry name" value="PDZ_sf"/>
</dbReference>
<dbReference type="Pfam" id="PF03572">
    <property type="entry name" value="Peptidase_S41"/>
    <property type="match status" value="1"/>
</dbReference>
<dbReference type="InterPro" id="IPR005151">
    <property type="entry name" value="Tail-specific_protease"/>
</dbReference>
<dbReference type="Gene3D" id="3.90.226.10">
    <property type="entry name" value="2-enoyl-CoA Hydratase, Chain A, domain 1"/>
    <property type="match status" value="1"/>
</dbReference>
<dbReference type="PANTHER" id="PTHR32060">
    <property type="entry name" value="TAIL-SPECIFIC PROTEASE"/>
    <property type="match status" value="1"/>
</dbReference>
<dbReference type="Gene3D" id="3.30.750.170">
    <property type="match status" value="1"/>
</dbReference>
<proteinExistence type="predicted"/>
<name>A0A5C7AP01_9FLAO</name>
<evidence type="ECO:0000313" key="2">
    <source>
        <dbReference type="EMBL" id="TXE10071.1"/>
    </source>
</evidence>
<dbReference type="Proteomes" id="UP000321790">
    <property type="component" value="Unassembled WGS sequence"/>
</dbReference>